<evidence type="ECO:0000259" key="1">
    <source>
        <dbReference type="Pfam" id="PF01636"/>
    </source>
</evidence>
<dbReference type="InterPro" id="IPR052961">
    <property type="entry name" value="Oxido-Kinase-like_Enzymes"/>
</dbReference>
<dbReference type="Gene3D" id="3.90.1200.10">
    <property type="match status" value="1"/>
</dbReference>
<feature type="domain" description="Aminoglycoside phosphotransferase" evidence="1">
    <location>
        <begin position="89"/>
        <end position="292"/>
    </location>
</feature>
<evidence type="ECO:0000313" key="3">
    <source>
        <dbReference type="Proteomes" id="UP001595904"/>
    </source>
</evidence>
<dbReference type="InterPro" id="IPR002575">
    <property type="entry name" value="Aminoglycoside_PTrfase"/>
</dbReference>
<dbReference type="Pfam" id="PF01636">
    <property type="entry name" value="APH"/>
    <property type="match status" value="1"/>
</dbReference>
<protein>
    <submittedName>
        <fullName evidence="2">Aminoglycoside phosphotransferase family protein</fullName>
        <ecNumber evidence="2">2.7.1.-</ecNumber>
    </submittedName>
</protein>
<keyword evidence="3" id="KW-1185">Reference proteome</keyword>
<dbReference type="Proteomes" id="UP001595904">
    <property type="component" value="Unassembled WGS sequence"/>
</dbReference>
<comment type="caution">
    <text evidence="2">The sequence shown here is derived from an EMBL/GenBank/DDBJ whole genome shotgun (WGS) entry which is preliminary data.</text>
</comment>
<dbReference type="PANTHER" id="PTHR23020:SF41">
    <property type="entry name" value="AMINOGLYCOSIDE PHOSPHOTRANSFERASE DOMAIN-CONTAINING PROTEIN"/>
    <property type="match status" value="1"/>
</dbReference>
<dbReference type="InterPro" id="IPR011009">
    <property type="entry name" value="Kinase-like_dom_sf"/>
</dbReference>
<proteinExistence type="predicted"/>
<dbReference type="SUPFAM" id="SSF56112">
    <property type="entry name" value="Protein kinase-like (PK-like)"/>
    <property type="match status" value="1"/>
</dbReference>
<dbReference type="EC" id="2.7.1.-" evidence="2"/>
<gene>
    <name evidence="2" type="ORF">ACFPN2_26485</name>
</gene>
<organism evidence="2 3">
    <name type="scientific">Steroidobacter flavus</name>
    <dbReference type="NCBI Taxonomy" id="1842136"/>
    <lineage>
        <taxon>Bacteria</taxon>
        <taxon>Pseudomonadati</taxon>
        <taxon>Pseudomonadota</taxon>
        <taxon>Gammaproteobacteria</taxon>
        <taxon>Steroidobacterales</taxon>
        <taxon>Steroidobacteraceae</taxon>
        <taxon>Steroidobacter</taxon>
    </lineage>
</organism>
<sequence>MVTMLESVTAQRLPASLEDITAEWLTAALASSYPGVKVNSVFFGTQIAGTGMKVRLLLDYNAAGHAARLPATMWIKGALHEYARNIRAAFQREVLFYREVAPLGIVRCPKAYFAESDVDAGQGIVLMEDLLASHTSFGDPVHPAPPELVASTLRMEAQLHARWWQSPDLKRFGERGGSLRTDGVIDRLMAPASWNAAMSMPRSRGIPPALRDGPRVHDAIHKMLAMNDQLPECFLHGDPHLGNMYFPADGGIGFLDWQRMMRGPWIWDVAYTLCGFLGVADRRIHERDLLAHYLDELRKAGGEAPTFEVAWQLYQAQLFYGMVWSVVPPGTQPEDAIESVCTRFAVAIADHDAFLAIS</sequence>
<dbReference type="EMBL" id="JBHSDU010000014">
    <property type="protein sequence ID" value="MFC4312660.1"/>
    <property type="molecule type" value="Genomic_DNA"/>
</dbReference>
<keyword evidence="2" id="KW-0808">Transferase</keyword>
<evidence type="ECO:0000313" key="2">
    <source>
        <dbReference type="EMBL" id="MFC4312660.1"/>
    </source>
</evidence>
<dbReference type="GO" id="GO:0016740">
    <property type="term" value="F:transferase activity"/>
    <property type="evidence" value="ECO:0007669"/>
    <property type="project" value="UniProtKB-KW"/>
</dbReference>
<dbReference type="PANTHER" id="PTHR23020">
    <property type="entry name" value="UNCHARACTERIZED NUCLEAR HORMONE RECEPTOR-RELATED"/>
    <property type="match status" value="1"/>
</dbReference>
<accession>A0ABV8T0R8</accession>
<name>A0ABV8T0R8_9GAMM</name>
<dbReference type="RefSeq" id="WP_380602251.1">
    <property type="nucleotide sequence ID" value="NZ_JBHSDU010000014.1"/>
</dbReference>
<reference evidence="3" key="1">
    <citation type="journal article" date="2019" name="Int. J. Syst. Evol. Microbiol.">
        <title>The Global Catalogue of Microorganisms (GCM) 10K type strain sequencing project: providing services to taxonomists for standard genome sequencing and annotation.</title>
        <authorList>
            <consortium name="The Broad Institute Genomics Platform"/>
            <consortium name="The Broad Institute Genome Sequencing Center for Infectious Disease"/>
            <person name="Wu L."/>
            <person name="Ma J."/>
        </authorList>
    </citation>
    <scope>NUCLEOTIDE SEQUENCE [LARGE SCALE GENOMIC DNA]</scope>
    <source>
        <strain evidence="3">CGMCC 1.10759</strain>
    </source>
</reference>